<feature type="chain" id="PRO_5007526949" evidence="2">
    <location>
        <begin position="21"/>
        <end position="305"/>
    </location>
</feature>
<reference evidence="3" key="1">
    <citation type="journal article" date="2016" name="Gigascience">
        <title>De novo construction of an expanded transcriptome assembly for the western tarnished plant bug, Lygus hesperus.</title>
        <authorList>
            <person name="Tassone E.E."/>
            <person name="Geib S.M."/>
            <person name="Hall B."/>
            <person name="Fabrick J.A."/>
            <person name="Brent C.S."/>
            <person name="Hull J.J."/>
        </authorList>
    </citation>
    <scope>NUCLEOTIDE SEQUENCE</scope>
</reference>
<evidence type="ECO:0000256" key="1">
    <source>
        <dbReference type="SAM" id="MobiDB-lite"/>
    </source>
</evidence>
<feature type="region of interest" description="Disordered" evidence="1">
    <location>
        <begin position="82"/>
        <end position="162"/>
    </location>
</feature>
<sequence length="305" mass="33859">MMCKQTFLIFSSIAITMSYGLDHQSAPSIVNNISLHSSFNSVFENHSYFTTGEGASEIGHLRRLILIRPWIRQKGNLAIGQNSGGDRGTVSRVASESRKISATPKAPTVETSVKDVSSGRDNSLSREENMLIEPQNKGERPSWYLTPDVTPGQPKELKSVDTSEVKAVTATSTVTSDSLTDSSDSPSKLVITHQLNSTAPWMKIKTNTVSAPLKVGDKEGNNTKERIWISSSTPSDEYTYDIKFNVNVTFDSLELRLTLCMLCFVILFYFMYKCIFADISPPDQSSVPEPILIPMDLFEKKHSLF</sequence>
<evidence type="ECO:0000256" key="2">
    <source>
        <dbReference type="SAM" id="SignalP"/>
    </source>
</evidence>
<dbReference type="EMBL" id="GDHC01015791">
    <property type="protein sequence ID" value="JAQ02838.1"/>
    <property type="molecule type" value="Transcribed_RNA"/>
</dbReference>
<proteinExistence type="predicted"/>
<accession>A0A146L369</accession>
<evidence type="ECO:0000313" key="3">
    <source>
        <dbReference type="EMBL" id="JAQ02838.1"/>
    </source>
</evidence>
<feature type="compositionally biased region" description="Polar residues" evidence="1">
    <location>
        <begin position="109"/>
        <end position="122"/>
    </location>
</feature>
<name>A0A146L369_LYGHE</name>
<protein>
    <submittedName>
        <fullName evidence="3">Uncharacterized protein</fullName>
    </submittedName>
</protein>
<dbReference type="AlphaFoldDB" id="A0A146L369"/>
<gene>
    <name evidence="3" type="ORF">g.42721</name>
</gene>
<organism evidence="3">
    <name type="scientific">Lygus hesperus</name>
    <name type="common">Western plant bug</name>
    <dbReference type="NCBI Taxonomy" id="30085"/>
    <lineage>
        <taxon>Eukaryota</taxon>
        <taxon>Metazoa</taxon>
        <taxon>Ecdysozoa</taxon>
        <taxon>Arthropoda</taxon>
        <taxon>Hexapoda</taxon>
        <taxon>Insecta</taxon>
        <taxon>Pterygota</taxon>
        <taxon>Neoptera</taxon>
        <taxon>Paraneoptera</taxon>
        <taxon>Hemiptera</taxon>
        <taxon>Heteroptera</taxon>
        <taxon>Panheteroptera</taxon>
        <taxon>Cimicomorpha</taxon>
        <taxon>Miridae</taxon>
        <taxon>Mirini</taxon>
        <taxon>Lygus</taxon>
    </lineage>
</organism>
<feature type="signal peptide" evidence="2">
    <location>
        <begin position="1"/>
        <end position="20"/>
    </location>
</feature>
<keyword evidence="2" id="KW-0732">Signal</keyword>